<protein>
    <submittedName>
        <fullName evidence="2">Single-stranded DNA-binding protein</fullName>
    </submittedName>
</protein>
<dbReference type="Proteomes" id="UP000433181">
    <property type="component" value="Unassembled WGS sequence"/>
</dbReference>
<dbReference type="Pfam" id="PF04404">
    <property type="entry name" value="ERF"/>
    <property type="match status" value="1"/>
</dbReference>
<gene>
    <name evidence="2" type="ORF">FYJ84_01485</name>
</gene>
<comment type="caution">
    <text evidence="2">The sequence shown here is derived from an EMBL/GenBank/DDBJ whole genome shotgun (WGS) entry which is preliminary data.</text>
</comment>
<sequence>METATIQERSIKKISGKLVKVMEDVSHIAKNGTNEFHKYQYATAADVLEKVNDSLCRNKICSLARAELVSLEHVVNARGNQEHLATVRMVIRLIDTESGEWVEIIGLGNGQDGGDKAVMKAETASIKYAYMMAFNISTGDDPEADSRTDQFTAAPAQVYPMSGARQAGSAGRNNLPVEDEAKSPSSRKGTAYACFDCGMRISEKVKSFSESRFGKPLCMDCQKNYASA</sequence>
<dbReference type="GeneID" id="96777579"/>
<dbReference type="EMBL" id="VUNR01000002">
    <property type="protein sequence ID" value="MSU07670.1"/>
    <property type="molecule type" value="Genomic_DNA"/>
</dbReference>
<reference evidence="2 3" key="1">
    <citation type="submission" date="2019-08" db="EMBL/GenBank/DDBJ databases">
        <title>In-depth cultivation of the pig gut microbiome towards novel bacterial diversity and tailored functional studies.</title>
        <authorList>
            <person name="Wylensek D."/>
            <person name="Hitch T.C.A."/>
            <person name="Clavel T."/>
        </authorList>
    </citation>
    <scope>NUCLEOTIDE SEQUENCE [LARGE SCALE GENOMIC DNA]</scope>
    <source>
        <strain evidence="2 3">WCA-693-APC-5D-A</strain>
    </source>
</reference>
<dbReference type="AlphaFoldDB" id="A0A6I2UDA5"/>
<dbReference type="RefSeq" id="WP_154405430.1">
    <property type="nucleotide sequence ID" value="NZ_VUNR01000002.1"/>
</dbReference>
<evidence type="ECO:0000313" key="3">
    <source>
        <dbReference type="Proteomes" id="UP000433181"/>
    </source>
</evidence>
<keyword evidence="2" id="KW-0238">DNA-binding</keyword>
<feature type="region of interest" description="Disordered" evidence="1">
    <location>
        <begin position="164"/>
        <end position="187"/>
    </location>
</feature>
<dbReference type="GO" id="GO:0003677">
    <property type="term" value="F:DNA binding"/>
    <property type="evidence" value="ECO:0007669"/>
    <property type="project" value="UniProtKB-KW"/>
</dbReference>
<dbReference type="InterPro" id="IPR007499">
    <property type="entry name" value="ERF_bacteria_virus"/>
</dbReference>
<proteinExistence type="predicted"/>
<organism evidence="2 3">
    <name type="scientific">Anaerovibrio slackiae</name>
    <dbReference type="NCBI Taxonomy" id="2652309"/>
    <lineage>
        <taxon>Bacteria</taxon>
        <taxon>Bacillati</taxon>
        <taxon>Bacillota</taxon>
        <taxon>Negativicutes</taxon>
        <taxon>Selenomonadales</taxon>
        <taxon>Selenomonadaceae</taxon>
        <taxon>Anaerovibrio</taxon>
    </lineage>
</organism>
<evidence type="ECO:0000256" key="1">
    <source>
        <dbReference type="SAM" id="MobiDB-lite"/>
    </source>
</evidence>
<accession>A0A6I2UDA5</accession>
<name>A0A6I2UDA5_9FIRM</name>
<keyword evidence="3" id="KW-1185">Reference proteome</keyword>
<evidence type="ECO:0000313" key="2">
    <source>
        <dbReference type="EMBL" id="MSU07670.1"/>
    </source>
</evidence>